<gene>
    <name evidence="17" type="primary">queH</name>
    <name evidence="18" type="ORF">A3H66_02060</name>
</gene>
<sequence>MRQALNPLNQKSSLLLHICCVGCGVYASQLLKQDYDIMLFFYNPNIWPEEEYNKRLAEAEKIAEQFNLKLIEGAYDHNRWLEAVRGRENDPERGQRCLICYKFRLDKAAAVAKKLNREYLITTLTTSPHKDALAVNKIGQGAAANFQLKFLTQDLKKQDGFKKSAALSRQLGLYRQNYCGCEFSRSHNPQLLTKKT</sequence>
<keyword evidence="6 17" id="KW-0004">4Fe-4S</keyword>
<keyword evidence="10 17" id="KW-0560">Oxidoreductase</keyword>
<keyword evidence="13 17" id="KW-1015">Disulfide bond</keyword>
<keyword evidence="9 17" id="KW-0671">Queuosine biosynthesis</keyword>
<accession>A0A1F5SC46</accession>
<dbReference type="GO" id="GO:0008616">
    <property type="term" value="P:tRNA queuosine(34) biosynthetic process"/>
    <property type="evidence" value="ECO:0007669"/>
    <property type="project" value="UniProtKB-UniRule"/>
</dbReference>
<protein>
    <recommendedName>
        <fullName evidence="5 17">Epoxyqueuosine reductase QueH</fullName>
        <ecNumber evidence="4 17">1.17.99.6</ecNumber>
    </recommendedName>
    <alternativeName>
        <fullName evidence="15 17">Queuosine biosynthesis protein QueH</fullName>
    </alternativeName>
</protein>
<evidence type="ECO:0000256" key="6">
    <source>
        <dbReference type="ARBA" id="ARBA00022485"/>
    </source>
</evidence>
<keyword evidence="14 17" id="KW-0676">Redox-active center</keyword>
<evidence type="ECO:0000256" key="1">
    <source>
        <dbReference type="ARBA" id="ARBA00002268"/>
    </source>
</evidence>
<evidence type="ECO:0000256" key="15">
    <source>
        <dbReference type="ARBA" id="ARBA00031446"/>
    </source>
</evidence>
<dbReference type="AlphaFoldDB" id="A0A1F5SC46"/>
<evidence type="ECO:0000256" key="3">
    <source>
        <dbReference type="ARBA" id="ARBA00008207"/>
    </source>
</evidence>
<dbReference type="EMBL" id="MFFW01000028">
    <property type="protein sequence ID" value="OGF24295.1"/>
    <property type="molecule type" value="Genomic_DNA"/>
</dbReference>
<evidence type="ECO:0000256" key="12">
    <source>
        <dbReference type="ARBA" id="ARBA00023014"/>
    </source>
</evidence>
<dbReference type="GO" id="GO:0046872">
    <property type="term" value="F:metal ion binding"/>
    <property type="evidence" value="ECO:0007669"/>
    <property type="project" value="UniProtKB-KW"/>
</dbReference>
<evidence type="ECO:0000256" key="13">
    <source>
        <dbReference type="ARBA" id="ARBA00023157"/>
    </source>
</evidence>
<evidence type="ECO:0000313" key="18">
    <source>
        <dbReference type="EMBL" id="OGF24295.1"/>
    </source>
</evidence>
<comment type="similarity">
    <text evidence="3 17">Belongs to the QueH family.</text>
</comment>
<feature type="binding site" evidence="17">
    <location>
        <position position="100"/>
    </location>
    <ligand>
        <name>[4Fe-4S] cluster</name>
        <dbReference type="ChEBI" id="CHEBI:49883"/>
    </ligand>
</feature>
<evidence type="ECO:0000256" key="5">
    <source>
        <dbReference type="ARBA" id="ARBA00016895"/>
    </source>
</evidence>
<dbReference type="InterPro" id="IPR014729">
    <property type="entry name" value="Rossmann-like_a/b/a_fold"/>
</dbReference>
<keyword evidence="8 17" id="KW-0479">Metal-binding</keyword>
<dbReference type="Proteomes" id="UP000178783">
    <property type="component" value="Unassembled WGS sequence"/>
</dbReference>
<keyword evidence="11 17" id="KW-0408">Iron</keyword>
<feature type="binding site" evidence="17">
    <location>
        <position position="97"/>
    </location>
    <ligand>
        <name>[4Fe-4S] cluster</name>
        <dbReference type="ChEBI" id="CHEBI:49883"/>
    </ligand>
</feature>
<keyword evidence="7 17" id="KW-0819">tRNA processing</keyword>
<evidence type="ECO:0000256" key="16">
    <source>
        <dbReference type="ARBA" id="ARBA00047415"/>
    </source>
</evidence>
<dbReference type="EC" id="1.17.99.6" evidence="4 17"/>
<organism evidence="18 19">
    <name type="scientific">Candidatus Falkowbacteria bacterium RIFCSPLOWO2_02_FULL_45_21</name>
    <dbReference type="NCBI Taxonomy" id="1797989"/>
    <lineage>
        <taxon>Bacteria</taxon>
        <taxon>Candidatus Falkowiibacteriota</taxon>
    </lineage>
</organism>
<dbReference type="GO" id="GO:0052693">
    <property type="term" value="F:epoxyqueuosine reductase activity"/>
    <property type="evidence" value="ECO:0007669"/>
    <property type="project" value="UniProtKB-UniRule"/>
</dbReference>
<comment type="caution">
    <text evidence="18">The sequence shown here is derived from an EMBL/GenBank/DDBJ whole genome shotgun (WGS) entry which is preliminary data.</text>
</comment>
<evidence type="ECO:0000256" key="8">
    <source>
        <dbReference type="ARBA" id="ARBA00022723"/>
    </source>
</evidence>
<dbReference type="PANTHER" id="PTHR36701">
    <property type="entry name" value="EPOXYQUEUOSINE REDUCTASE QUEH"/>
    <property type="match status" value="1"/>
</dbReference>
<dbReference type="HAMAP" id="MF_02089">
    <property type="entry name" value="QueH"/>
    <property type="match status" value="1"/>
</dbReference>
<dbReference type="Pfam" id="PF02677">
    <property type="entry name" value="QueH"/>
    <property type="match status" value="1"/>
</dbReference>
<evidence type="ECO:0000256" key="11">
    <source>
        <dbReference type="ARBA" id="ARBA00023004"/>
    </source>
</evidence>
<evidence type="ECO:0000256" key="9">
    <source>
        <dbReference type="ARBA" id="ARBA00022785"/>
    </source>
</evidence>
<evidence type="ECO:0000256" key="7">
    <source>
        <dbReference type="ARBA" id="ARBA00022694"/>
    </source>
</evidence>
<dbReference type="InterPro" id="IPR003828">
    <property type="entry name" value="QueH"/>
</dbReference>
<reference evidence="18 19" key="1">
    <citation type="journal article" date="2016" name="Nat. Commun.">
        <title>Thousands of microbial genomes shed light on interconnected biogeochemical processes in an aquifer system.</title>
        <authorList>
            <person name="Anantharaman K."/>
            <person name="Brown C.T."/>
            <person name="Hug L.A."/>
            <person name="Sharon I."/>
            <person name="Castelle C.J."/>
            <person name="Probst A.J."/>
            <person name="Thomas B.C."/>
            <person name="Singh A."/>
            <person name="Wilkins M.J."/>
            <person name="Karaoz U."/>
            <person name="Brodie E.L."/>
            <person name="Williams K.H."/>
            <person name="Hubbard S.S."/>
            <person name="Banfield J.F."/>
        </authorList>
    </citation>
    <scope>NUCLEOTIDE SEQUENCE [LARGE SCALE GENOMIC DNA]</scope>
</reference>
<dbReference type="STRING" id="1797989.A3H66_02060"/>
<evidence type="ECO:0000256" key="2">
    <source>
        <dbReference type="ARBA" id="ARBA00004691"/>
    </source>
</evidence>
<evidence type="ECO:0000256" key="17">
    <source>
        <dbReference type="HAMAP-Rule" id="MF_02089"/>
    </source>
</evidence>
<evidence type="ECO:0000256" key="14">
    <source>
        <dbReference type="ARBA" id="ARBA00023284"/>
    </source>
</evidence>
<evidence type="ECO:0000256" key="10">
    <source>
        <dbReference type="ARBA" id="ARBA00023002"/>
    </source>
</evidence>
<name>A0A1F5SC46_9BACT</name>
<comment type="pathway">
    <text evidence="2 17">tRNA modification; tRNA-queuosine biosynthesis.</text>
</comment>
<dbReference type="SUPFAM" id="SSF52402">
    <property type="entry name" value="Adenine nucleotide alpha hydrolases-like"/>
    <property type="match status" value="1"/>
</dbReference>
<dbReference type="Gene3D" id="3.40.50.620">
    <property type="entry name" value="HUPs"/>
    <property type="match status" value="1"/>
</dbReference>
<feature type="binding site" evidence="17">
    <location>
        <position position="19"/>
    </location>
    <ligand>
        <name>[4Fe-4S] cluster</name>
        <dbReference type="ChEBI" id="CHEBI:49883"/>
    </ligand>
</feature>
<comment type="catalytic activity">
    <reaction evidence="16 17">
        <text>epoxyqueuosine(34) in tRNA + AH2 = queuosine(34) in tRNA + A + H2O</text>
        <dbReference type="Rhea" id="RHEA:32159"/>
        <dbReference type="Rhea" id="RHEA-COMP:18571"/>
        <dbReference type="Rhea" id="RHEA-COMP:18582"/>
        <dbReference type="ChEBI" id="CHEBI:13193"/>
        <dbReference type="ChEBI" id="CHEBI:15377"/>
        <dbReference type="ChEBI" id="CHEBI:17499"/>
        <dbReference type="ChEBI" id="CHEBI:194431"/>
        <dbReference type="ChEBI" id="CHEBI:194443"/>
        <dbReference type="EC" id="1.17.99.6"/>
    </reaction>
</comment>
<comment type="function">
    <text evidence="1 17">Catalyzes the conversion of epoxyqueuosine (oQ) to queuosine (Q), which is a hypermodified base found in the wobble positions of tRNA(Asp), tRNA(Asn), tRNA(His) and tRNA(Tyr).</text>
</comment>
<keyword evidence="12 17" id="KW-0411">Iron-sulfur</keyword>
<feature type="binding site" evidence="17">
    <location>
        <position position="20"/>
    </location>
    <ligand>
        <name>[4Fe-4S] cluster</name>
        <dbReference type="ChEBI" id="CHEBI:49883"/>
    </ligand>
</feature>
<dbReference type="PANTHER" id="PTHR36701:SF1">
    <property type="entry name" value="EPOXYQUEUOSINE REDUCTASE QUEH"/>
    <property type="match status" value="1"/>
</dbReference>
<dbReference type="GO" id="GO:0051539">
    <property type="term" value="F:4 iron, 4 sulfur cluster binding"/>
    <property type="evidence" value="ECO:0007669"/>
    <property type="project" value="UniProtKB-UniRule"/>
</dbReference>
<evidence type="ECO:0000256" key="4">
    <source>
        <dbReference type="ARBA" id="ARBA00012622"/>
    </source>
</evidence>
<feature type="disulfide bond" description="Redox-active" evidence="17">
    <location>
        <begin position="179"/>
        <end position="181"/>
    </location>
</feature>
<proteinExistence type="inferred from homology"/>
<evidence type="ECO:0000313" key="19">
    <source>
        <dbReference type="Proteomes" id="UP000178783"/>
    </source>
</evidence>
<dbReference type="UniPathway" id="UPA00392"/>